<dbReference type="Proteomes" id="UP000266183">
    <property type="component" value="Chromosome"/>
</dbReference>
<sequence length="85" mass="9335">MKSATLNLSDGRKCISAGRSNLLEARKDRGFSFSVEELLHKQYKQNPEAFGDVFAAFRHVVLTIFDSGKASSKNQHRAGHEPSGG</sequence>
<gene>
    <name evidence="1" type="ORF">D4L85_21690</name>
</gene>
<evidence type="ECO:0000313" key="1">
    <source>
        <dbReference type="EMBL" id="AYB33028.1"/>
    </source>
</evidence>
<dbReference type="AlphaFoldDB" id="A0A385SW47"/>
<dbReference type="EMBL" id="CP032382">
    <property type="protein sequence ID" value="AYB33028.1"/>
    <property type="molecule type" value="Genomic_DNA"/>
</dbReference>
<reference evidence="2" key="1">
    <citation type="submission" date="2018-09" db="EMBL/GenBank/DDBJ databases">
        <title>Chryseolinea sp. KIS68-18 isolated from soil.</title>
        <authorList>
            <person name="Weon H.-Y."/>
            <person name="Kwon S.-W."/>
            <person name="Lee S.A."/>
        </authorList>
    </citation>
    <scope>NUCLEOTIDE SEQUENCE [LARGE SCALE GENOMIC DNA]</scope>
    <source>
        <strain evidence="2">KIS68-18</strain>
    </source>
</reference>
<protein>
    <submittedName>
        <fullName evidence="1">Uncharacterized protein</fullName>
    </submittedName>
</protein>
<name>A0A385SW47_9BACT</name>
<proteinExistence type="predicted"/>
<keyword evidence="2" id="KW-1185">Reference proteome</keyword>
<evidence type="ECO:0000313" key="2">
    <source>
        <dbReference type="Proteomes" id="UP000266183"/>
    </source>
</evidence>
<organism evidence="1 2">
    <name type="scientific">Chryseolinea soli</name>
    <dbReference type="NCBI Taxonomy" id="2321403"/>
    <lineage>
        <taxon>Bacteria</taxon>
        <taxon>Pseudomonadati</taxon>
        <taxon>Bacteroidota</taxon>
        <taxon>Cytophagia</taxon>
        <taxon>Cytophagales</taxon>
        <taxon>Fulvivirgaceae</taxon>
        <taxon>Chryseolinea</taxon>
    </lineage>
</organism>
<dbReference type="KEGG" id="chk:D4L85_21690"/>
<accession>A0A385SW47</accession>